<evidence type="ECO:0000256" key="2">
    <source>
        <dbReference type="ARBA" id="ARBA00022801"/>
    </source>
</evidence>
<evidence type="ECO:0000313" key="4">
    <source>
        <dbReference type="EMBL" id="MDJ1482507.1"/>
    </source>
</evidence>
<dbReference type="InterPro" id="IPR051158">
    <property type="entry name" value="Metallophosphoesterase_sf"/>
</dbReference>
<dbReference type="RefSeq" id="WP_313981740.1">
    <property type="nucleotide sequence ID" value="NZ_JASJOS010000008.1"/>
</dbReference>
<dbReference type="PIRSF" id="PIRSF008292">
    <property type="entry name" value="UCP008292"/>
    <property type="match status" value="1"/>
</dbReference>
<organism evidence="4 5">
    <name type="scientific">Xanthocytophaga flava</name>
    <dbReference type="NCBI Taxonomy" id="3048013"/>
    <lineage>
        <taxon>Bacteria</taxon>
        <taxon>Pseudomonadati</taxon>
        <taxon>Bacteroidota</taxon>
        <taxon>Cytophagia</taxon>
        <taxon>Cytophagales</taxon>
        <taxon>Rhodocytophagaceae</taxon>
        <taxon>Xanthocytophaga</taxon>
    </lineage>
</organism>
<dbReference type="AlphaFoldDB" id="A0AAE3U8B9"/>
<dbReference type="InterPro" id="IPR004843">
    <property type="entry name" value="Calcineurin-like_PHP"/>
</dbReference>
<dbReference type="EMBL" id="JASJOS010000008">
    <property type="protein sequence ID" value="MDJ1482507.1"/>
    <property type="molecule type" value="Genomic_DNA"/>
</dbReference>
<gene>
    <name evidence="4" type="ORF">QNI16_18535</name>
</gene>
<keyword evidence="2" id="KW-0378">Hydrolase</keyword>
<evidence type="ECO:0000259" key="3">
    <source>
        <dbReference type="Pfam" id="PF00149"/>
    </source>
</evidence>
<dbReference type="PANTHER" id="PTHR31302">
    <property type="entry name" value="TRANSMEMBRANE PROTEIN WITH METALLOPHOSPHOESTERASE DOMAIN-RELATED"/>
    <property type="match status" value="1"/>
</dbReference>
<dbReference type="Proteomes" id="UP001241110">
    <property type="component" value="Unassembled WGS sequence"/>
</dbReference>
<dbReference type="InterPro" id="IPR016538">
    <property type="entry name" value="UCP008292"/>
</dbReference>
<proteinExistence type="predicted"/>
<comment type="caution">
    <text evidence="4">The sequence shown here is derived from an EMBL/GenBank/DDBJ whole genome shotgun (WGS) entry which is preliminary data.</text>
</comment>
<accession>A0AAE3U8B9</accession>
<dbReference type="GO" id="GO:0016020">
    <property type="term" value="C:membrane"/>
    <property type="evidence" value="ECO:0007669"/>
    <property type="project" value="GOC"/>
</dbReference>
<dbReference type="Gene3D" id="3.60.21.10">
    <property type="match status" value="1"/>
</dbReference>
<dbReference type="GO" id="GO:0008758">
    <property type="term" value="F:UDP-2,3-diacylglucosamine hydrolase activity"/>
    <property type="evidence" value="ECO:0007669"/>
    <property type="project" value="TreeGrafter"/>
</dbReference>
<dbReference type="InterPro" id="IPR029052">
    <property type="entry name" value="Metallo-depent_PP-like"/>
</dbReference>
<dbReference type="PANTHER" id="PTHR31302:SF31">
    <property type="entry name" value="PHOSPHODIESTERASE YAEI"/>
    <property type="match status" value="1"/>
</dbReference>
<sequence>MTLKSKQIAAIGDIHIKATDRGKWKECFQSVSEQAFALILCGDLTDTGQASEAEILLEELSVCSIPVIAVLGNHDYHDNQQDEIRHVLCNNKIHVLDGESVVINGVGFAGVKGFGGGFDRFMLPRFGEEMNKAYVQAAVEESLKLDQALYRLEGDDIDILKVAVLHYSPIKETVVGEPEEIFPFLGSSYLAEPLDRREVTVAFHGHAHHGHLEGATKQGVKVFNVAKPVLHNAGYTNPFFLYELPLQEKENQPVEHLIVAP</sequence>
<feature type="domain" description="Calcineurin-like phosphoesterase" evidence="3">
    <location>
        <begin position="8"/>
        <end position="209"/>
    </location>
</feature>
<keyword evidence="1" id="KW-0479">Metal-binding</keyword>
<dbReference type="SUPFAM" id="SSF56300">
    <property type="entry name" value="Metallo-dependent phosphatases"/>
    <property type="match status" value="1"/>
</dbReference>
<evidence type="ECO:0000313" key="5">
    <source>
        <dbReference type="Proteomes" id="UP001241110"/>
    </source>
</evidence>
<dbReference type="Pfam" id="PF00149">
    <property type="entry name" value="Metallophos"/>
    <property type="match status" value="1"/>
</dbReference>
<dbReference type="GO" id="GO:0046872">
    <property type="term" value="F:metal ion binding"/>
    <property type="evidence" value="ECO:0007669"/>
    <property type="project" value="UniProtKB-KW"/>
</dbReference>
<protein>
    <submittedName>
        <fullName evidence="4">Metallophosphoesterase</fullName>
    </submittedName>
</protein>
<reference evidence="4" key="1">
    <citation type="submission" date="2023-05" db="EMBL/GenBank/DDBJ databases">
        <authorList>
            <person name="Zhang X."/>
        </authorList>
    </citation>
    <scope>NUCLEOTIDE SEQUENCE</scope>
    <source>
        <strain evidence="4">YF14B1</strain>
    </source>
</reference>
<evidence type="ECO:0000256" key="1">
    <source>
        <dbReference type="ARBA" id="ARBA00022723"/>
    </source>
</evidence>
<dbReference type="GO" id="GO:0009245">
    <property type="term" value="P:lipid A biosynthetic process"/>
    <property type="evidence" value="ECO:0007669"/>
    <property type="project" value="TreeGrafter"/>
</dbReference>
<name>A0AAE3U8B9_9BACT</name>